<keyword evidence="4 11" id="KW-0328">Glycosyltransferase</keyword>
<evidence type="ECO:0000256" key="7">
    <source>
        <dbReference type="ARBA" id="ARBA00022968"/>
    </source>
</evidence>
<keyword evidence="9 11" id="KW-0472">Membrane</keyword>
<evidence type="ECO:0000256" key="4">
    <source>
        <dbReference type="ARBA" id="ARBA00022676"/>
    </source>
</evidence>
<keyword evidence="14" id="KW-1185">Reference proteome</keyword>
<dbReference type="InParanoid" id="A0A6J0BM04"/>
<keyword evidence="8 11" id="KW-1133">Transmembrane helix</keyword>
<keyword evidence="11" id="KW-0333">Golgi apparatus</keyword>
<evidence type="ECO:0000313" key="14">
    <source>
        <dbReference type="Proteomes" id="UP000829291"/>
    </source>
</evidence>
<name>A0A6J0BM04_NEOLC</name>
<protein>
    <recommendedName>
        <fullName evidence="11">Fucosyltransferase</fullName>
        <ecNumber evidence="11">2.4.1.-</ecNumber>
    </recommendedName>
</protein>
<dbReference type="InterPro" id="IPR031481">
    <property type="entry name" value="Glyco_tran_10_N"/>
</dbReference>
<evidence type="ECO:0000256" key="1">
    <source>
        <dbReference type="ARBA" id="ARBA00004447"/>
    </source>
</evidence>
<dbReference type="FunCoup" id="A0A6J0BM04">
    <property type="interactions" value="545"/>
</dbReference>
<comment type="similarity">
    <text evidence="3 11">Belongs to the glycosyltransferase 10 family.</text>
</comment>
<dbReference type="InterPro" id="IPR038577">
    <property type="entry name" value="GT10-like_C_sf"/>
</dbReference>
<dbReference type="PANTHER" id="PTHR11929:SF194">
    <property type="entry name" value="ALPHA-(1,3)-FUCOSYLTRANSFERASE 10"/>
    <property type="match status" value="1"/>
</dbReference>
<dbReference type="EC" id="2.4.1.-" evidence="11"/>
<evidence type="ECO:0000256" key="9">
    <source>
        <dbReference type="ARBA" id="ARBA00023136"/>
    </source>
</evidence>
<dbReference type="InterPro" id="IPR055270">
    <property type="entry name" value="Glyco_tran_10_C"/>
</dbReference>
<comment type="pathway">
    <text evidence="2">Protein modification; protein glycosylation.</text>
</comment>
<dbReference type="Gene3D" id="3.40.50.11660">
    <property type="entry name" value="Glycosyl transferase family 10, C-terminal domain"/>
    <property type="match status" value="1"/>
</dbReference>
<dbReference type="PANTHER" id="PTHR11929">
    <property type="entry name" value="ALPHA- 1,3 -FUCOSYLTRANSFERASE"/>
    <property type="match status" value="1"/>
</dbReference>
<dbReference type="GeneID" id="107220662"/>
<comment type="subcellular location">
    <subcellularLocation>
        <location evidence="1 11">Golgi apparatus</location>
        <location evidence="1 11">Golgi stack membrane</location>
        <topology evidence="1 11">Single-pass type II membrane protein</topology>
    </subcellularLocation>
</comment>
<dbReference type="GO" id="GO:0046920">
    <property type="term" value="F:alpha-(1-&gt;3)-fucosyltransferase activity"/>
    <property type="evidence" value="ECO:0007669"/>
    <property type="project" value="TreeGrafter"/>
</dbReference>
<reference evidence="15" key="1">
    <citation type="submission" date="2025-08" db="UniProtKB">
        <authorList>
            <consortium name="RefSeq"/>
        </authorList>
    </citation>
    <scope>IDENTIFICATION</scope>
    <source>
        <tissue evidence="15">Thorax and Abdomen</tissue>
    </source>
</reference>
<evidence type="ECO:0000256" key="8">
    <source>
        <dbReference type="ARBA" id="ARBA00022989"/>
    </source>
</evidence>
<evidence type="ECO:0000313" key="15">
    <source>
        <dbReference type="RefSeq" id="XP_015514828.2"/>
    </source>
</evidence>
<keyword evidence="5 11" id="KW-0808">Transferase</keyword>
<feature type="transmembrane region" description="Helical" evidence="11">
    <location>
        <begin position="7"/>
        <end position="26"/>
    </location>
</feature>
<evidence type="ECO:0000256" key="6">
    <source>
        <dbReference type="ARBA" id="ARBA00022692"/>
    </source>
</evidence>
<evidence type="ECO:0000256" key="10">
    <source>
        <dbReference type="ARBA" id="ARBA00023180"/>
    </source>
</evidence>
<feature type="domain" description="Fucosyltransferase N-terminal" evidence="13">
    <location>
        <begin position="43"/>
        <end position="142"/>
    </location>
</feature>
<organism evidence="15">
    <name type="scientific">Neodiprion lecontei</name>
    <name type="common">Redheaded pine sawfly</name>
    <dbReference type="NCBI Taxonomy" id="441921"/>
    <lineage>
        <taxon>Eukaryota</taxon>
        <taxon>Metazoa</taxon>
        <taxon>Ecdysozoa</taxon>
        <taxon>Arthropoda</taxon>
        <taxon>Hexapoda</taxon>
        <taxon>Insecta</taxon>
        <taxon>Pterygota</taxon>
        <taxon>Neoptera</taxon>
        <taxon>Endopterygota</taxon>
        <taxon>Hymenoptera</taxon>
        <taxon>Tenthredinoidea</taxon>
        <taxon>Diprionidae</taxon>
        <taxon>Diprioninae</taxon>
        <taxon>Neodiprion</taxon>
    </lineage>
</organism>
<dbReference type="UniPathway" id="UPA00378"/>
<gene>
    <name evidence="15" type="primary">LOC107220662</name>
</gene>
<dbReference type="OrthoDB" id="9993460at2759"/>
<evidence type="ECO:0000256" key="5">
    <source>
        <dbReference type="ARBA" id="ARBA00022679"/>
    </source>
</evidence>
<evidence type="ECO:0000256" key="2">
    <source>
        <dbReference type="ARBA" id="ARBA00004922"/>
    </source>
</evidence>
<evidence type="ECO:0000259" key="12">
    <source>
        <dbReference type="Pfam" id="PF00852"/>
    </source>
</evidence>
<keyword evidence="10" id="KW-0325">Glycoprotein</keyword>
<dbReference type="Pfam" id="PF00852">
    <property type="entry name" value="Glyco_transf_10"/>
    <property type="match status" value="1"/>
</dbReference>
<dbReference type="SUPFAM" id="SSF53756">
    <property type="entry name" value="UDP-Glycosyltransferase/glycogen phosphorylase"/>
    <property type="match status" value="1"/>
</dbReference>
<accession>A0A6J0BM04</accession>
<feature type="domain" description="Fucosyltransferase C-terminal" evidence="12">
    <location>
        <begin position="178"/>
        <end position="321"/>
    </location>
</feature>
<dbReference type="InterPro" id="IPR001503">
    <property type="entry name" value="Glyco_trans_10"/>
</dbReference>
<keyword evidence="7" id="KW-0735">Signal-anchor</keyword>
<dbReference type="Pfam" id="PF17039">
    <property type="entry name" value="Glyco_tran_10_N"/>
    <property type="match status" value="1"/>
</dbReference>
<proteinExistence type="inferred from homology"/>
<evidence type="ECO:0000259" key="13">
    <source>
        <dbReference type="Pfam" id="PF17039"/>
    </source>
</evidence>
<evidence type="ECO:0000256" key="11">
    <source>
        <dbReference type="RuleBase" id="RU003832"/>
    </source>
</evidence>
<dbReference type="Proteomes" id="UP000829291">
    <property type="component" value="Chromosome 1"/>
</dbReference>
<dbReference type="AlphaFoldDB" id="A0A6J0BM04"/>
<keyword evidence="6 11" id="KW-0812">Transmembrane</keyword>
<sequence>MACYLRKCLWVTLAASSIFIISQFWLMRIYEGYEIPFEDIKVPVILWWTPFTGNQGRLEHCGQVKCYFTQNRTFVSHNFLSSILFYGSNIEFDELPLPRRGSIDWGLLHEESPRNIPMLTSETALALFNHSATFSRFSDVPLTLVDLDSEEDLIGTKYFVPLEEKSKLIREKGLAPLLYIQSDCNTASMRDSYVKELMEYISIDSYGACLNNKKLPERLRLDHVSSLRDSEFLSLTAQYKFTLAFENAVCDDYITEKLWRPLMVGSIPVYYGSQSFKDWLPNKNSAISVRDFAGPKELANFLLLLTTDESRYSEYISHKISRNLNERITNPRLRNALSNREKDVPNEFGNYVRSFECLVCQRSFDKLEKRNSYIVNKVHYNCPLPVNPLTNTVDKSNFWVDEFIIGRCKAKLLAQLVLRNISIDRQSFDEQLSTFDPERDC</sequence>
<dbReference type="KEGG" id="nlo:107220662"/>
<dbReference type="GO" id="GO:0032580">
    <property type="term" value="C:Golgi cisterna membrane"/>
    <property type="evidence" value="ECO:0007669"/>
    <property type="project" value="UniProtKB-SubCell"/>
</dbReference>
<dbReference type="RefSeq" id="XP_015514828.2">
    <property type="nucleotide sequence ID" value="XM_015659342.2"/>
</dbReference>
<evidence type="ECO:0000256" key="3">
    <source>
        <dbReference type="ARBA" id="ARBA00008919"/>
    </source>
</evidence>